<name>A0AAD6G4A2_9EURO</name>
<evidence type="ECO:0000256" key="2">
    <source>
        <dbReference type="ARBA" id="ARBA00008682"/>
    </source>
</evidence>
<dbReference type="GO" id="GO:0008843">
    <property type="term" value="F:endochitinase activity"/>
    <property type="evidence" value="ECO:0007669"/>
    <property type="project" value="UniProtKB-EC"/>
</dbReference>
<keyword evidence="8" id="KW-0624">Polysaccharide degradation</keyword>
<evidence type="ECO:0000256" key="7">
    <source>
        <dbReference type="ARBA" id="ARBA00023295"/>
    </source>
</evidence>
<sequence>MQHIRYINASYYPSWRIYRGQIPSSMDLDHITHVFYAFLRLATQPIQLIDTALASGLVQDDGNVFHLDAKADLEYPADGVNGCLHAFKALRRQRYPHLKLLVSVGGGSGSKPFKEVANRVDRRVRLGQTLREFVDRFELNGVDLDWEHPSSPAEGRDYVLLLEELRRNLPAPQYMLTTALPVGEWCLKHINVAKVAEHVDFLNMMCYDFAGPWTELSGHQSQLYAPSSPHNAFSKRSGHGAVQYLRARGVLSRKIVLGVPVYGRSFLGVDGVGQRFSGHAGEGGTYEFSELPLSDAQEFVDEELGAAGSVGKESGFVSYDTPDTVRLKAQYVKVNDLGGLFYWTAVADATGPRSLVHAGYQVLNGV</sequence>
<dbReference type="RefSeq" id="XP_056768232.1">
    <property type="nucleotide sequence ID" value="XM_056907505.1"/>
</dbReference>
<evidence type="ECO:0000256" key="1">
    <source>
        <dbReference type="ARBA" id="ARBA00000822"/>
    </source>
</evidence>
<dbReference type="InterPro" id="IPR011583">
    <property type="entry name" value="Chitinase_II/V-like_cat"/>
</dbReference>
<gene>
    <name evidence="11" type="ORF">N7458_004123</name>
</gene>
<keyword evidence="7 9" id="KW-0326">Glycosidase</keyword>
<dbReference type="InterPro" id="IPR050314">
    <property type="entry name" value="Glycosyl_Hydrlase_18"/>
</dbReference>
<proteinExistence type="inferred from homology"/>
<dbReference type="GO" id="GO:0005576">
    <property type="term" value="C:extracellular region"/>
    <property type="evidence" value="ECO:0007669"/>
    <property type="project" value="TreeGrafter"/>
</dbReference>
<keyword evidence="5" id="KW-0146">Chitin degradation</keyword>
<dbReference type="Proteomes" id="UP001213681">
    <property type="component" value="Unassembled WGS sequence"/>
</dbReference>
<dbReference type="Gene3D" id="3.20.20.80">
    <property type="entry name" value="Glycosidases"/>
    <property type="match status" value="1"/>
</dbReference>
<evidence type="ECO:0000313" key="12">
    <source>
        <dbReference type="Proteomes" id="UP001213681"/>
    </source>
</evidence>
<reference evidence="11" key="1">
    <citation type="submission" date="2022-12" db="EMBL/GenBank/DDBJ databases">
        <authorList>
            <person name="Petersen C."/>
        </authorList>
    </citation>
    <scope>NUCLEOTIDE SEQUENCE</scope>
    <source>
        <strain evidence="11">IBT 16125</strain>
    </source>
</reference>
<dbReference type="PROSITE" id="PS51910">
    <property type="entry name" value="GH18_2"/>
    <property type="match status" value="1"/>
</dbReference>
<dbReference type="InterPro" id="IPR029070">
    <property type="entry name" value="Chitinase_insertion_sf"/>
</dbReference>
<dbReference type="InterPro" id="IPR017853">
    <property type="entry name" value="GH"/>
</dbReference>
<dbReference type="SUPFAM" id="SSF51445">
    <property type="entry name" value="(Trans)glycosidases"/>
    <property type="match status" value="1"/>
</dbReference>
<dbReference type="PROSITE" id="PS01095">
    <property type="entry name" value="GH18_1"/>
    <property type="match status" value="1"/>
</dbReference>
<comment type="similarity">
    <text evidence="2">Belongs to the glycosyl hydrolase 18 family. Chitinase class V subfamily.</text>
</comment>
<evidence type="ECO:0000256" key="8">
    <source>
        <dbReference type="ARBA" id="ARBA00023326"/>
    </source>
</evidence>
<organism evidence="11 12">
    <name type="scientific">Penicillium daleae</name>
    <dbReference type="NCBI Taxonomy" id="63821"/>
    <lineage>
        <taxon>Eukaryota</taxon>
        <taxon>Fungi</taxon>
        <taxon>Dikarya</taxon>
        <taxon>Ascomycota</taxon>
        <taxon>Pezizomycotina</taxon>
        <taxon>Eurotiomycetes</taxon>
        <taxon>Eurotiomycetidae</taxon>
        <taxon>Eurotiales</taxon>
        <taxon>Aspergillaceae</taxon>
        <taxon>Penicillium</taxon>
    </lineage>
</organism>
<dbReference type="GeneID" id="81597748"/>
<dbReference type="InterPro" id="IPR001223">
    <property type="entry name" value="Glyco_hydro18_cat"/>
</dbReference>
<reference evidence="11" key="2">
    <citation type="journal article" date="2023" name="IMA Fungus">
        <title>Comparative genomic study of the Penicillium genus elucidates a diverse pangenome and 15 lateral gene transfer events.</title>
        <authorList>
            <person name="Petersen C."/>
            <person name="Sorensen T."/>
            <person name="Nielsen M.R."/>
            <person name="Sondergaard T.E."/>
            <person name="Sorensen J.L."/>
            <person name="Fitzpatrick D.A."/>
            <person name="Frisvad J.C."/>
            <person name="Nielsen K.L."/>
        </authorList>
    </citation>
    <scope>NUCLEOTIDE SEQUENCE</scope>
    <source>
        <strain evidence="11">IBT 16125</strain>
    </source>
</reference>
<evidence type="ECO:0000313" key="11">
    <source>
        <dbReference type="EMBL" id="KAJ5455859.1"/>
    </source>
</evidence>
<dbReference type="GO" id="GO:0000272">
    <property type="term" value="P:polysaccharide catabolic process"/>
    <property type="evidence" value="ECO:0007669"/>
    <property type="project" value="UniProtKB-KW"/>
</dbReference>
<dbReference type="SMART" id="SM00636">
    <property type="entry name" value="Glyco_18"/>
    <property type="match status" value="1"/>
</dbReference>
<keyword evidence="4 9" id="KW-0378">Hydrolase</keyword>
<evidence type="ECO:0000256" key="9">
    <source>
        <dbReference type="RuleBase" id="RU000489"/>
    </source>
</evidence>
<comment type="caution">
    <text evidence="11">The sequence shown here is derived from an EMBL/GenBank/DDBJ whole genome shotgun (WGS) entry which is preliminary data.</text>
</comment>
<dbReference type="AlphaFoldDB" id="A0AAD6G4A2"/>
<dbReference type="EMBL" id="JAPVEA010000004">
    <property type="protein sequence ID" value="KAJ5455859.1"/>
    <property type="molecule type" value="Genomic_DNA"/>
</dbReference>
<evidence type="ECO:0000259" key="10">
    <source>
        <dbReference type="PROSITE" id="PS51910"/>
    </source>
</evidence>
<accession>A0AAD6G4A2</accession>
<comment type="catalytic activity">
    <reaction evidence="1">
        <text>Random endo-hydrolysis of N-acetyl-beta-D-glucosaminide (1-&gt;4)-beta-linkages in chitin and chitodextrins.</text>
        <dbReference type="EC" id="3.2.1.14"/>
    </reaction>
</comment>
<dbReference type="InterPro" id="IPR001579">
    <property type="entry name" value="Glyco_hydro_18_chit_AS"/>
</dbReference>
<dbReference type="Gene3D" id="3.10.50.10">
    <property type="match status" value="1"/>
</dbReference>
<evidence type="ECO:0000256" key="5">
    <source>
        <dbReference type="ARBA" id="ARBA00023024"/>
    </source>
</evidence>
<dbReference type="GO" id="GO:0008061">
    <property type="term" value="F:chitin binding"/>
    <property type="evidence" value="ECO:0007669"/>
    <property type="project" value="InterPro"/>
</dbReference>
<dbReference type="SUPFAM" id="SSF54556">
    <property type="entry name" value="Chitinase insertion domain"/>
    <property type="match status" value="1"/>
</dbReference>
<feature type="domain" description="GH18" evidence="10">
    <location>
        <begin position="6"/>
        <end position="366"/>
    </location>
</feature>
<evidence type="ECO:0000256" key="6">
    <source>
        <dbReference type="ARBA" id="ARBA00023277"/>
    </source>
</evidence>
<dbReference type="PANTHER" id="PTHR11177:SF228">
    <property type="entry name" value="CHITINASE"/>
    <property type="match status" value="1"/>
</dbReference>
<keyword evidence="12" id="KW-1185">Reference proteome</keyword>
<protein>
    <recommendedName>
        <fullName evidence="3">chitinase</fullName>
        <ecNumber evidence="3">3.2.1.14</ecNumber>
    </recommendedName>
</protein>
<dbReference type="PANTHER" id="PTHR11177">
    <property type="entry name" value="CHITINASE"/>
    <property type="match status" value="1"/>
</dbReference>
<dbReference type="Pfam" id="PF00704">
    <property type="entry name" value="Glyco_hydro_18"/>
    <property type="match status" value="1"/>
</dbReference>
<keyword evidence="6" id="KW-0119">Carbohydrate metabolism</keyword>
<dbReference type="EC" id="3.2.1.14" evidence="3"/>
<evidence type="ECO:0000256" key="4">
    <source>
        <dbReference type="ARBA" id="ARBA00022801"/>
    </source>
</evidence>
<dbReference type="GO" id="GO:0006032">
    <property type="term" value="P:chitin catabolic process"/>
    <property type="evidence" value="ECO:0007669"/>
    <property type="project" value="UniProtKB-KW"/>
</dbReference>
<evidence type="ECO:0000256" key="3">
    <source>
        <dbReference type="ARBA" id="ARBA00012729"/>
    </source>
</evidence>